<accession>A0ABX9UGQ0</accession>
<feature type="region of interest" description="Disordered" evidence="1">
    <location>
        <begin position="335"/>
        <end position="366"/>
    </location>
</feature>
<reference evidence="3 4" key="1">
    <citation type="submission" date="2018-10" db="EMBL/GenBank/DDBJ databases">
        <title>Whole genome sequence of Corynebacterium gottingense DSM 130494T.</title>
        <authorList>
            <person name="Bernier A.-M."/>
            <person name="Bernard K."/>
        </authorList>
    </citation>
    <scope>NUCLEOTIDE SEQUENCE [LARGE SCALE GENOMIC DNA]</scope>
    <source>
        <strain evidence="3 4">DSM 103494</strain>
    </source>
</reference>
<organism evidence="3 4">
    <name type="scientific">Corynebacterium gottingense</name>
    <dbReference type="NCBI Taxonomy" id="2041036"/>
    <lineage>
        <taxon>Bacteria</taxon>
        <taxon>Bacillati</taxon>
        <taxon>Actinomycetota</taxon>
        <taxon>Actinomycetes</taxon>
        <taxon>Mycobacteriales</taxon>
        <taxon>Corynebacteriaceae</taxon>
        <taxon>Corynebacterium</taxon>
    </lineage>
</organism>
<evidence type="ECO:0000259" key="2">
    <source>
        <dbReference type="SMART" id="SM00507"/>
    </source>
</evidence>
<evidence type="ECO:0000313" key="4">
    <source>
        <dbReference type="Proteomes" id="UP000266886"/>
    </source>
</evidence>
<keyword evidence="3" id="KW-0255">Endonuclease</keyword>
<gene>
    <name evidence="3" type="ORF">EAW56_11720</name>
</gene>
<evidence type="ECO:0000313" key="3">
    <source>
        <dbReference type="EMBL" id="RMD16567.1"/>
    </source>
</evidence>
<comment type="caution">
    <text evidence="3">The sequence shown here is derived from an EMBL/GenBank/DDBJ whole genome shotgun (WGS) entry which is preliminary data.</text>
</comment>
<sequence length="366" mass="39938">MLCGMTLLDDLITLDSRGIDLVAAAASSSAETLISRGMDPDRAAQLATAAEVFFAPVRNRRAQTACVDAARSTGHRIDTLAFIARSSRSLTKDADRWKYRRALCETNGDLRTIMREAKKLKKKLAPPTPRAPKASITYHDKGLSTLHVTGRTSDVLAAYHAARLDPAAWLTGNTTTRAAAPQVTTVLNMDIGEFATWRTHPDNAAEIQVQLTNGEWLDGAELVNRKLNKAGYIALISPTDGPVNLYATTLAGDDPANPRRATRELRLLMSADGPTCAWADCHQPADVSEAHHLTEWASGGGTEIGNLCWLCTYHNRQNGRPSRGRMHRHRGRVTWQSPSGYRIPGGVDHADPDRRAQRLAHTPATT</sequence>
<dbReference type="Proteomes" id="UP000266886">
    <property type="component" value="Unassembled WGS sequence"/>
</dbReference>
<dbReference type="EMBL" id="RDRE01000086">
    <property type="protein sequence ID" value="RMD16567.1"/>
    <property type="molecule type" value="Genomic_DNA"/>
</dbReference>
<protein>
    <submittedName>
        <fullName evidence="3">HNH endonuclease</fullName>
    </submittedName>
</protein>
<dbReference type="CDD" id="cd00085">
    <property type="entry name" value="HNHc"/>
    <property type="match status" value="1"/>
</dbReference>
<dbReference type="Gene3D" id="1.10.30.50">
    <property type="match status" value="1"/>
</dbReference>
<evidence type="ECO:0000256" key="1">
    <source>
        <dbReference type="SAM" id="MobiDB-lite"/>
    </source>
</evidence>
<proteinExistence type="predicted"/>
<keyword evidence="3" id="KW-0378">Hydrolase</keyword>
<keyword evidence="4" id="KW-1185">Reference proteome</keyword>
<keyword evidence="3" id="KW-0540">Nuclease</keyword>
<dbReference type="SMART" id="SM00507">
    <property type="entry name" value="HNHc"/>
    <property type="match status" value="1"/>
</dbReference>
<dbReference type="GO" id="GO:0004519">
    <property type="term" value="F:endonuclease activity"/>
    <property type="evidence" value="ECO:0007669"/>
    <property type="project" value="UniProtKB-KW"/>
</dbReference>
<feature type="domain" description="HNH nuclease" evidence="2">
    <location>
        <begin position="263"/>
        <end position="316"/>
    </location>
</feature>
<name>A0ABX9UGQ0_9CORY</name>
<dbReference type="InterPro" id="IPR003615">
    <property type="entry name" value="HNH_nuc"/>
</dbReference>